<evidence type="ECO:0000256" key="1">
    <source>
        <dbReference type="SAM" id="MobiDB-lite"/>
    </source>
</evidence>
<dbReference type="Proteomes" id="UP000521922">
    <property type="component" value="Unassembled WGS sequence"/>
</dbReference>
<name>A0A7Y9J3D4_9ACTN</name>
<keyword evidence="4" id="KW-1185">Reference proteome</keyword>
<dbReference type="Gene3D" id="3.30.70.100">
    <property type="match status" value="1"/>
</dbReference>
<dbReference type="Pfam" id="PF07110">
    <property type="entry name" value="EthD"/>
    <property type="match status" value="1"/>
</dbReference>
<dbReference type="SUPFAM" id="SSF54909">
    <property type="entry name" value="Dimeric alpha+beta barrel"/>
    <property type="match status" value="1"/>
</dbReference>
<comment type="caution">
    <text evidence="3">The sequence shown here is derived from an EMBL/GenBank/DDBJ whole genome shotgun (WGS) entry which is preliminary data.</text>
</comment>
<dbReference type="AlphaFoldDB" id="A0A7Y9J3D4"/>
<gene>
    <name evidence="3" type="ORF">BJ968_004433</name>
</gene>
<feature type="domain" description="EthD" evidence="2">
    <location>
        <begin position="11"/>
        <end position="86"/>
    </location>
</feature>
<accession>A0A7Y9J3D4</accession>
<evidence type="ECO:0000259" key="2">
    <source>
        <dbReference type="Pfam" id="PF07110"/>
    </source>
</evidence>
<dbReference type="InterPro" id="IPR011008">
    <property type="entry name" value="Dimeric_a/b-barrel"/>
</dbReference>
<dbReference type="RefSeq" id="WP_218885242.1">
    <property type="nucleotide sequence ID" value="NZ_BAAAGN010000015.1"/>
</dbReference>
<dbReference type="InterPro" id="IPR009799">
    <property type="entry name" value="EthD_dom"/>
</dbReference>
<dbReference type="EMBL" id="JACCBB010000001">
    <property type="protein sequence ID" value="NYD24893.1"/>
    <property type="molecule type" value="Genomic_DNA"/>
</dbReference>
<sequence>MNTYTTVVRRHHLAHEDFTAYWRDAHGPLCSRLPGLGLYVQHHFSRTHDAHLWPGHDDLPPLPHHVLDGAVEIGFASPDDQAVFQDASPLLFSDEQNVFAQTLAYDLPHGSQTLRDTDPDPTPNRAEPGDRLHVHLHARPGALADLAAGVQQDLAPALLADPGLVKLRLHLPTARDGDAEQPPAPDVDHHAAPQRRELVVAEIAFPDALTRRRALEGPAVRRALRVLAGSATHATAFAVSGVYTFVRDGRLTTAGLRGSRTAELITALAAVNQLDGRVERLFHP</sequence>
<reference evidence="3 4" key="1">
    <citation type="submission" date="2020-07" db="EMBL/GenBank/DDBJ databases">
        <title>Sequencing the genomes of 1000 actinobacteria strains.</title>
        <authorList>
            <person name="Klenk H.-P."/>
        </authorList>
    </citation>
    <scope>NUCLEOTIDE SEQUENCE [LARGE SCALE GENOMIC DNA]</scope>
    <source>
        <strain evidence="3 4">DSM 7487</strain>
    </source>
</reference>
<evidence type="ECO:0000313" key="4">
    <source>
        <dbReference type="Proteomes" id="UP000521922"/>
    </source>
</evidence>
<dbReference type="GO" id="GO:0016491">
    <property type="term" value="F:oxidoreductase activity"/>
    <property type="evidence" value="ECO:0007669"/>
    <property type="project" value="InterPro"/>
</dbReference>
<feature type="region of interest" description="Disordered" evidence="1">
    <location>
        <begin position="109"/>
        <end position="128"/>
    </location>
</feature>
<protein>
    <recommendedName>
        <fullName evidence="2">EthD domain-containing protein</fullName>
    </recommendedName>
</protein>
<organism evidence="3 4">
    <name type="scientific">Kineococcus aurantiacus</name>
    <dbReference type="NCBI Taxonomy" id="37633"/>
    <lineage>
        <taxon>Bacteria</taxon>
        <taxon>Bacillati</taxon>
        <taxon>Actinomycetota</taxon>
        <taxon>Actinomycetes</taxon>
        <taxon>Kineosporiales</taxon>
        <taxon>Kineosporiaceae</taxon>
        <taxon>Kineococcus</taxon>
    </lineage>
</organism>
<proteinExistence type="predicted"/>
<evidence type="ECO:0000313" key="3">
    <source>
        <dbReference type="EMBL" id="NYD24893.1"/>
    </source>
</evidence>